<keyword evidence="1" id="KW-0472">Membrane</keyword>
<keyword evidence="1" id="KW-0812">Transmembrane</keyword>
<feature type="transmembrane region" description="Helical" evidence="1">
    <location>
        <begin position="12"/>
        <end position="36"/>
    </location>
</feature>
<name>A0A8B8BR56_CRAVI</name>
<evidence type="ECO:0000313" key="3">
    <source>
        <dbReference type="RefSeq" id="XP_022305344.1"/>
    </source>
</evidence>
<protein>
    <submittedName>
        <fullName evidence="3">Uncharacterized protein LOC111112222 isoform X1</fullName>
    </submittedName>
</protein>
<organism evidence="2 3">
    <name type="scientific">Crassostrea virginica</name>
    <name type="common">Eastern oyster</name>
    <dbReference type="NCBI Taxonomy" id="6565"/>
    <lineage>
        <taxon>Eukaryota</taxon>
        <taxon>Metazoa</taxon>
        <taxon>Spiralia</taxon>
        <taxon>Lophotrochozoa</taxon>
        <taxon>Mollusca</taxon>
        <taxon>Bivalvia</taxon>
        <taxon>Autobranchia</taxon>
        <taxon>Pteriomorphia</taxon>
        <taxon>Ostreida</taxon>
        <taxon>Ostreoidea</taxon>
        <taxon>Ostreidae</taxon>
        <taxon>Crassostrea</taxon>
    </lineage>
</organism>
<proteinExistence type="predicted"/>
<sequence length="145" mass="16377">MVRVTSTKLCTIQNAGLVVGIFMLDVRVLIGGIIVLHKKLLKELESQGRLCNTSIANHYQFVLEEMYDQGRLCNTSIANHHQCLLEGLYGQGRLCNTSIASNHQFSSTISSWKNWMIRAYTFKHLHHQPPPVCMLSLCGINFFPS</sequence>
<dbReference type="RefSeq" id="XP_022305344.1">
    <property type="nucleotide sequence ID" value="XM_022449636.1"/>
</dbReference>
<dbReference type="AlphaFoldDB" id="A0A8B8BR56"/>
<dbReference type="KEGG" id="cvn:111112222"/>
<keyword evidence="1" id="KW-1133">Transmembrane helix</keyword>
<gene>
    <name evidence="3" type="primary">LOC111112222</name>
</gene>
<dbReference type="GeneID" id="111112222"/>
<evidence type="ECO:0000313" key="2">
    <source>
        <dbReference type="Proteomes" id="UP000694844"/>
    </source>
</evidence>
<dbReference type="Proteomes" id="UP000694844">
    <property type="component" value="Chromosome 9"/>
</dbReference>
<reference evidence="3" key="1">
    <citation type="submission" date="2025-08" db="UniProtKB">
        <authorList>
            <consortium name="RefSeq"/>
        </authorList>
    </citation>
    <scope>IDENTIFICATION</scope>
    <source>
        <tissue evidence="3">Whole sample</tissue>
    </source>
</reference>
<keyword evidence="2" id="KW-1185">Reference proteome</keyword>
<accession>A0A8B8BR56</accession>
<evidence type="ECO:0000256" key="1">
    <source>
        <dbReference type="SAM" id="Phobius"/>
    </source>
</evidence>